<gene>
    <name evidence="7" type="primary">ADKp</name>
</gene>
<dbReference type="PRINTS" id="PR00094">
    <property type="entry name" value="ADENYLTKNASE"/>
</dbReference>
<evidence type="ECO:0000256" key="5">
    <source>
        <dbReference type="RuleBase" id="RU003330"/>
    </source>
</evidence>
<organism evidence="7">
    <name type="scientific">Karenia brevis</name>
    <name type="common">Red tide dinoflagellate</name>
    <name type="synonym">Gymnodinium breve</name>
    <dbReference type="NCBI Taxonomy" id="156230"/>
    <lineage>
        <taxon>Eukaryota</taxon>
        <taxon>Sar</taxon>
        <taxon>Alveolata</taxon>
        <taxon>Dinophyceae</taxon>
        <taxon>Gymnodiniales</taxon>
        <taxon>Kareniaceae</taxon>
        <taxon>Karenia</taxon>
    </lineage>
</organism>
<keyword evidence="2 5" id="KW-0808">Transferase</keyword>
<dbReference type="GO" id="GO:0005524">
    <property type="term" value="F:ATP binding"/>
    <property type="evidence" value="ECO:0007669"/>
    <property type="project" value="InterPro"/>
</dbReference>
<dbReference type="SUPFAM" id="SSF52540">
    <property type="entry name" value="P-loop containing nucleoside triphosphate hydrolases"/>
    <property type="match status" value="1"/>
</dbReference>
<proteinExistence type="evidence at transcript level"/>
<dbReference type="PROSITE" id="PS00113">
    <property type="entry name" value="ADENYLATE_KINASE"/>
    <property type="match status" value="1"/>
</dbReference>
<keyword evidence="3" id="KW-0547">Nucleotide-binding</keyword>
<dbReference type="InterPro" id="IPR027417">
    <property type="entry name" value="P-loop_NTPase"/>
</dbReference>
<evidence type="ECO:0000256" key="3">
    <source>
        <dbReference type="ARBA" id="ARBA00022741"/>
    </source>
</evidence>
<feature type="region of interest" description="Disordered" evidence="6">
    <location>
        <begin position="178"/>
        <end position="200"/>
    </location>
</feature>
<dbReference type="GO" id="GO:0004017">
    <property type="term" value="F:AMP kinase activity"/>
    <property type="evidence" value="ECO:0007669"/>
    <property type="project" value="InterPro"/>
</dbReference>
<evidence type="ECO:0000313" key="7">
    <source>
        <dbReference type="EMBL" id="ABF73024.1"/>
    </source>
</evidence>
<dbReference type="SUPFAM" id="SSF57774">
    <property type="entry name" value="Microbial and mitochondrial ADK, insert 'zinc finger' domain"/>
    <property type="match status" value="1"/>
</dbReference>
<dbReference type="Gene3D" id="3.40.50.300">
    <property type="entry name" value="P-loop containing nucleotide triphosphate hydrolases"/>
    <property type="match status" value="1"/>
</dbReference>
<evidence type="ECO:0000256" key="2">
    <source>
        <dbReference type="ARBA" id="ARBA00022679"/>
    </source>
</evidence>
<dbReference type="EMBL" id="DQ531597">
    <property type="protein sequence ID" value="ABF73024.1"/>
    <property type="molecule type" value="mRNA"/>
</dbReference>
<evidence type="ECO:0000256" key="1">
    <source>
        <dbReference type="ARBA" id="ARBA00007220"/>
    </source>
</evidence>
<dbReference type="Pfam" id="PF00406">
    <property type="entry name" value="ADK"/>
    <property type="match status" value="1"/>
</dbReference>
<evidence type="ECO:0000256" key="4">
    <source>
        <dbReference type="ARBA" id="ARBA00022777"/>
    </source>
</evidence>
<dbReference type="InterPro" id="IPR036193">
    <property type="entry name" value="ADK_active_lid_dom_sf"/>
</dbReference>
<name>Q00GL1_KARBR</name>
<dbReference type="CDD" id="cd01428">
    <property type="entry name" value="ADK"/>
    <property type="match status" value="1"/>
</dbReference>
<dbReference type="InterPro" id="IPR000850">
    <property type="entry name" value="Adenylat/UMP-CMP_kin"/>
</dbReference>
<evidence type="ECO:0000256" key="6">
    <source>
        <dbReference type="SAM" id="MobiDB-lite"/>
    </source>
</evidence>
<sequence>RDRLSRDDVMQRGCLLDGFPRTVRQASDLANHIRVDRFILFDLPEDISVSRAMGRLNDPVTGEIYHLKFKPPPADAIARLVRRDNDAKEEVVRTRLKVYHEHLSGIIELYKDKLVVIDASCKIEEITATVAERLIQALVSKIDAADNKVYTFDGFKATHEAYEATAMQVYWEEAMTLNESTAGPPPSQSTGAAGDKEAEMRAARLARFG</sequence>
<accession>Q00GL1</accession>
<protein>
    <submittedName>
        <fullName evidence="7">Plastid adenylate kinase protein, C-terminal part</fullName>
    </submittedName>
</protein>
<comment type="similarity">
    <text evidence="1 5">Belongs to the adenylate kinase family.</text>
</comment>
<keyword evidence="4 5" id="KW-0418">Kinase</keyword>
<reference evidence="7" key="1">
    <citation type="journal article" date="2006" name="Mol. Biol. Evol.">
        <title>Chimeric plastid proteome in the Florida 'red tide' dinoflagellate Karenia brevis.</title>
        <authorList>
            <person name="Nosenko T."/>
            <person name="Lidie K.L."/>
            <person name="Van Dolah F.M."/>
            <person name="Lindquist E."/>
            <person name="Cheng J.F."/>
            <person name="Bhattacharya D."/>
        </authorList>
    </citation>
    <scope>NUCLEOTIDE SEQUENCE</scope>
    <source>
        <strain evidence="7">Wilson</strain>
    </source>
</reference>
<dbReference type="InterPro" id="IPR033690">
    <property type="entry name" value="Adenylat_kinase_CS"/>
</dbReference>
<dbReference type="PANTHER" id="PTHR23359">
    <property type="entry name" value="NUCLEOTIDE KINASE"/>
    <property type="match status" value="1"/>
</dbReference>
<dbReference type="AlphaFoldDB" id="Q00GL1"/>
<feature type="non-terminal residue" evidence="7">
    <location>
        <position position="1"/>
    </location>
</feature>